<feature type="chain" id="PRO_5039894603" evidence="3">
    <location>
        <begin position="25"/>
        <end position="361"/>
    </location>
</feature>
<evidence type="ECO:0000313" key="5">
    <source>
        <dbReference type="EMBL" id="UUX48599.1"/>
    </source>
</evidence>
<comment type="subcellular location">
    <subcellularLocation>
        <location evidence="1">Cell envelope</location>
    </subcellularLocation>
</comment>
<keyword evidence="6" id="KW-1185">Reference proteome</keyword>
<dbReference type="RefSeq" id="WP_257767106.1">
    <property type="nucleotide sequence ID" value="NZ_CP102480.1"/>
</dbReference>
<feature type="signal peptide" evidence="3">
    <location>
        <begin position="1"/>
        <end position="24"/>
    </location>
</feature>
<evidence type="ECO:0000256" key="3">
    <source>
        <dbReference type="SAM" id="SignalP"/>
    </source>
</evidence>
<dbReference type="EMBL" id="CP102480">
    <property type="protein sequence ID" value="UUX48599.1"/>
    <property type="molecule type" value="Genomic_DNA"/>
</dbReference>
<evidence type="ECO:0000256" key="2">
    <source>
        <dbReference type="ARBA" id="ARBA00022729"/>
    </source>
</evidence>
<dbReference type="KEGG" id="naci:NUH88_14410"/>
<proteinExistence type="predicted"/>
<feature type="domain" description="Imelysin-like" evidence="4">
    <location>
        <begin position="43"/>
        <end position="338"/>
    </location>
</feature>
<evidence type="ECO:0000256" key="1">
    <source>
        <dbReference type="ARBA" id="ARBA00004196"/>
    </source>
</evidence>
<dbReference type="GO" id="GO:0030313">
    <property type="term" value="C:cell envelope"/>
    <property type="evidence" value="ECO:0007669"/>
    <property type="project" value="UniProtKB-SubCell"/>
</dbReference>
<evidence type="ECO:0000259" key="4">
    <source>
        <dbReference type="Pfam" id="PF09375"/>
    </source>
</evidence>
<keyword evidence="2 3" id="KW-0732">Signal</keyword>
<protein>
    <submittedName>
        <fullName evidence="5">Imelysin family protein</fullName>
    </submittedName>
</protein>
<accession>A0A9J7AN47</accession>
<dbReference type="Pfam" id="PF09375">
    <property type="entry name" value="Peptidase_M75"/>
    <property type="match status" value="1"/>
</dbReference>
<dbReference type="Gene3D" id="1.20.1420.20">
    <property type="entry name" value="M75 peptidase, HXXE motif"/>
    <property type="match status" value="1"/>
</dbReference>
<dbReference type="Proteomes" id="UP001060336">
    <property type="component" value="Chromosome"/>
</dbReference>
<sequence length="361" mass="38947">MRQLVFRATAVLAMAMAGSGTASAQDSEATHGAIAQASVTRHILPRYERLAETGEALTAAADTYCAVKNAAAFSTLDRAFRDYWIAWAGIRHIQFGPVTYLDRAYRIQFWPDTRNKIGKQLSRTLSAADETALSADRFSGTSVAIQGLPALERLLAEGHESYATEKGTFRCSLTTVIARNLADMARNIAVEWNPTDGYAQYLSGAGSDPDTEIGQVSIDLLQSLLAEVEASRDLRIGRPIGSSVETARPKLAEAWRSGLSLEIMATSVEGIADLYLNGGFDTALRMAGNAKLADRIATLFSQVSGDIAAIGMPLYRAYEDAAARRKLETIRAELKELAGMIRTDLAVSLDISPGFNSRDGD</sequence>
<name>A0A9J7AN47_9PROT</name>
<dbReference type="InterPro" id="IPR038352">
    <property type="entry name" value="Imelysin_sf"/>
</dbReference>
<evidence type="ECO:0000313" key="6">
    <source>
        <dbReference type="Proteomes" id="UP001060336"/>
    </source>
</evidence>
<dbReference type="CDD" id="cd14659">
    <property type="entry name" value="Imelysin-like_IPPA"/>
    <property type="match status" value="1"/>
</dbReference>
<dbReference type="InterPro" id="IPR018976">
    <property type="entry name" value="Imelysin-like"/>
</dbReference>
<dbReference type="InterPro" id="IPR034984">
    <property type="entry name" value="Imelysin-like_IPPA"/>
</dbReference>
<dbReference type="AlphaFoldDB" id="A0A9J7AN47"/>
<organism evidence="5 6">
    <name type="scientific">Nisaea acidiphila</name>
    <dbReference type="NCBI Taxonomy" id="1862145"/>
    <lineage>
        <taxon>Bacteria</taxon>
        <taxon>Pseudomonadati</taxon>
        <taxon>Pseudomonadota</taxon>
        <taxon>Alphaproteobacteria</taxon>
        <taxon>Rhodospirillales</taxon>
        <taxon>Thalassobaculaceae</taxon>
        <taxon>Nisaea</taxon>
    </lineage>
</organism>
<reference evidence="5" key="1">
    <citation type="submission" date="2022-08" db="EMBL/GenBank/DDBJ databases">
        <title>Nisaea acidiphila sp. nov., isolated from a marine algal debris and emended description of the genus Nisaea Urios et al. 2008.</title>
        <authorList>
            <person name="Kwon K."/>
        </authorList>
    </citation>
    <scope>NUCLEOTIDE SEQUENCE</scope>
    <source>
        <strain evidence="5">MEBiC11861</strain>
    </source>
</reference>
<gene>
    <name evidence="5" type="ORF">NUH88_14410</name>
</gene>